<feature type="transmembrane region" description="Helical" evidence="1">
    <location>
        <begin position="7"/>
        <end position="30"/>
    </location>
</feature>
<dbReference type="EMBL" id="CP035485">
    <property type="protein sequence ID" value="QDI90685.1"/>
    <property type="molecule type" value="Genomic_DNA"/>
</dbReference>
<keyword evidence="1" id="KW-1133">Transmembrane helix</keyword>
<sequence length="60" mass="6627">MNMSKLTGIFVFSLIPGIVVALFSIILSLAQNEPVTFISVFMYFLIGIVIGFVLVILRYG</sequence>
<dbReference type="AlphaFoldDB" id="A0A514LGM0"/>
<name>A0A514LGM0_9BACI</name>
<keyword evidence="1" id="KW-0812">Transmembrane</keyword>
<accession>A0A514LGM0</accession>
<evidence type="ECO:0000256" key="1">
    <source>
        <dbReference type="SAM" id="Phobius"/>
    </source>
</evidence>
<reference evidence="3" key="1">
    <citation type="submission" date="2019-01" db="EMBL/GenBank/DDBJ databases">
        <title>Genomic analysis of Salicibibacter sp. NKC3-5.</title>
        <authorList>
            <person name="Oh Y.J."/>
        </authorList>
    </citation>
    <scope>NUCLEOTIDE SEQUENCE [LARGE SCALE GENOMIC DNA]</scope>
    <source>
        <strain evidence="3">NKC3-5</strain>
    </source>
</reference>
<proteinExistence type="predicted"/>
<keyword evidence="1" id="KW-0472">Membrane</keyword>
<feature type="transmembrane region" description="Helical" evidence="1">
    <location>
        <begin position="36"/>
        <end position="57"/>
    </location>
</feature>
<evidence type="ECO:0000313" key="2">
    <source>
        <dbReference type="EMBL" id="QDI90685.1"/>
    </source>
</evidence>
<organism evidence="2 3">
    <name type="scientific">Salicibibacter halophilus</name>
    <dbReference type="NCBI Taxonomy" id="2502791"/>
    <lineage>
        <taxon>Bacteria</taxon>
        <taxon>Bacillati</taxon>
        <taxon>Bacillota</taxon>
        <taxon>Bacilli</taxon>
        <taxon>Bacillales</taxon>
        <taxon>Bacillaceae</taxon>
        <taxon>Salicibibacter</taxon>
    </lineage>
</organism>
<gene>
    <name evidence="2" type="ORF">EPH95_05410</name>
</gene>
<dbReference type="Proteomes" id="UP000319756">
    <property type="component" value="Chromosome"/>
</dbReference>
<protein>
    <submittedName>
        <fullName evidence="2">Uncharacterized protein</fullName>
    </submittedName>
</protein>
<evidence type="ECO:0000313" key="3">
    <source>
        <dbReference type="Proteomes" id="UP000319756"/>
    </source>
</evidence>
<dbReference type="KEGG" id="sale:EPH95_05410"/>
<keyword evidence="3" id="KW-1185">Reference proteome</keyword>